<keyword evidence="3" id="KW-0378">Hydrolase</keyword>
<dbReference type="InterPro" id="IPR018044">
    <property type="entry name" value="Peptidase_S11"/>
</dbReference>
<dbReference type="SUPFAM" id="SSF56601">
    <property type="entry name" value="beta-lactamase/transpeptidase-like"/>
    <property type="match status" value="1"/>
</dbReference>
<dbReference type="Proteomes" id="UP000231516">
    <property type="component" value="Unassembled WGS sequence"/>
</dbReference>
<feature type="signal peptide" evidence="10">
    <location>
        <begin position="1"/>
        <end position="24"/>
    </location>
</feature>
<dbReference type="GO" id="GO:0009252">
    <property type="term" value="P:peptidoglycan biosynthetic process"/>
    <property type="evidence" value="ECO:0007669"/>
    <property type="project" value="UniProtKB-KW"/>
</dbReference>
<dbReference type="PRINTS" id="PR00725">
    <property type="entry name" value="DADACBPTASE1"/>
</dbReference>
<feature type="active site" description="Acyl-ester intermediate" evidence="7">
    <location>
        <position position="53"/>
    </location>
</feature>
<comment type="similarity">
    <text evidence="1 9">Belongs to the peptidase S11 family.</text>
</comment>
<dbReference type="Pfam" id="PF05036">
    <property type="entry name" value="SPOR"/>
    <property type="match status" value="1"/>
</dbReference>
<evidence type="ECO:0000256" key="10">
    <source>
        <dbReference type="SAM" id="SignalP"/>
    </source>
</evidence>
<evidence type="ECO:0000256" key="4">
    <source>
        <dbReference type="ARBA" id="ARBA00022960"/>
    </source>
</evidence>
<dbReference type="PANTHER" id="PTHR21581:SF6">
    <property type="entry name" value="TRAFFICKING PROTEIN PARTICLE COMPLEX SUBUNIT 12"/>
    <property type="match status" value="1"/>
</dbReference>
<evidence type="ECO:0000256" key="6">
    <source>
        <dbReference type="ARBA" id="ARBA00023316"/>
    </source>
</evidence>
<dbReference type="InterPro" id="IPR001967">
    <property type="entry name" value="Peptidase_S11_N"/>
</dbReference>
<organism evidence="13 14">
    <name type="scientific">Paramylibacter kogurei</name>
    <dbReference type="NCBI Taxonomy" id="1889778"/>
    <lineage>
        <taxon>Bacteria</taxon>
        <taxon>Pseudomonadati</taxon>
        <taxon>Pseudomonadota</taxon>
        <taxon>Alphaproteobacteria</taxon>
        <taxon>Rhodobacterales</taxon>
        <taxon>Paracoccaceae</taxon>
        <taxon>Paramylibacter</taxon>
    </lineage>
</organism>
<evidence type="ECO:0000259" key="12">
    <source>
        <dbReference type="Pfam" id="PF05036"/>
    </source>
</evidence>
<evidence type="ECO:0000256" key="7">
    <source>
        <dbReference type="PIRSR" id="PIRSR618044-1"/>
    </source>
</evidence>
<dbReference type="Pfam" id="PF00768">
    <property type="entry name" value="Peptidase_S11"/>
    <property type="match status" value="1"/>
</dbReference>
<evidence type="ECO:0000256" key="8">
    <source>
        <dbReference type="PIRSR" id="PIRSR618044-2"/>
    </source>
</evidence>
<dbReference type="GO" id="GO:0009002">
    <property type="term" value="F:serine-type D-Ala-D-Ala carboxypeptidase activity"/>
    <property type="evidence" value="ECO:0007669"/>
    <property type="project" value="InterPro"/>
</dbReference>
<dbReference type="PANTHER" id="PTHR21581">
    <property type="entry name" value="D-ALANYL-D-ALANINE CARBOXYPEPTIDASE"/>
    <property type="match status" value="1"/>
</dbReference>
<proteinExistence type="inferred from homology"/>
<dbReference type="GO" id="GO:0006508">
    <property type="term" value="P:proteolysis"/>
    <property type="evidence" value="ECO:0007669"/>
    <property type="project" value="InterPro"/>
</dbReference>
<evidence type="ECO:0000256" key="1">
    <source>
        <dbReference type="ARBA" id="ARBA00007164"/>
    </source>
</evidence>
<dbReference type="Gene3D" id="3.40.710.10">
    <property type="entry name" value="DD-peptidase/beta-lactamase superfamily"/>
    <property type="match status" value="1"/>
</dbReference>
<dbReference type="GO" id="GO:0008360">
    <property type="term" value="P:regulation of cell shape"/>
    <property type="evidence" value="ECO:0007669"/>
    <property type="project" value="UniProtKB-KW"/>
</dbReference>
<dbReference type="GO" id="GO:0042834">
    <property type="term" value="F:peptidoglycan binding"/>
    <property type="evidence" value="ECO:0007669"/>
    <property type="project" value="InterPro"/>
</dbReference>
<feature type="chain" id="PRO_5013774525" evidence="10">
    <location>
        <begin position="25"/>
        <end position="491"/>
    </location>
</feature>
<accession>A0A2G5K9B8</accession>
<feature type="active site" description="Proton acceptor" evidence="7">
    <location>
        <position position="56"/>
    </location>
</feature>
<feature type="domain" description="Peptidase S11 D-alanyl-D-alanine carboxypeptidase A N-terminal" evidence="11">
    <location>
        <begin position="27"/>
        <end position="246"/>
    </location>
</feature>
<keyword evidence="2 10" id="KW-0732">Signal</keyword>
<dbReference type="GO" id="GO:0071555">
    <property type="term" value="P:cell wall organization"/>
    <property type="evidence" value="ECO:0007669"/>
    <property type="project" value="UniProtKB-KW"/>
</dbReference>
<dbReference type="InterPro" id="IPR012338">
    <property type="entry name" value="Beta-lactam/transpept-like"/>
</dbReference>
<feature type="binding site" evidence="8">
    <location>
        <position position="216"/>
    </location>
    <ligand>
        <name>substrate</name>
    </ligand>
</feature>
<dbReference type="AlphaFoldDB" id="A0A2G5K9B8"/>
<feature type="domain" description="SPOR" evidence="12">
    <location>
        <begin position="409"/>
        <end position="481"/>
    </location>
</feature>
<keyword evidence="4" id="KW-0133">Cell shape</keyword>
<keyword evidence="6" id="KW-0961">Cell wall biogenesis/degradation</keyword>
<gene>
    <name evidence="13" type="ORF">BFP76_14260</name>
</gene>
<reference evidence="13 14" key="1">
    <citation type="submission" date="2016-08" db="EMBL/GenBank/DDBJ databases">
        <title>Draft genome of Amylibacter sp. strain 4G11.</title>
        <authorList>
            <person name="Wong S.-K."/>
            <person name="Hamasaki K."/>
            <person name="Yoshizawa S."/>
        </authorList>
    </citation>
    <scope>NUCLEOTIDE SEQUENCE [LARGE SCALE GENOMIC DNA]</scope>
    <source>
        <strain evidence="13 14">4G11</strain>
    </source>
</reference>
<dbReference type="RefSeq" id="WP_099591865.1">
    <property type="nucleotide sequence ID" value="NZ_MDGM01000007.1"/>
</dbReference>
<sequence length="491" mass="52591">MRHQAFRGAVLALILVFVSTIAHAAPYAAMVVDAKSGKVLHSRNADTRLHPASLTKMMTLYVVFGAIERGEISANSKVRISKNAASKPPSKLGVRAGSTMQVRHLIRATAVKSANDAATALAEAISGNEAAFAQRMTRQARKLGMKRTTFKNAHGLTQSGHMSTARDMTILGQRLMDDFPEYYNLFSRKTTDAGIKKVSNTNRRLLNGYRGADGIKTGYTSAAGFNLVASAEQNGKRVIATVFGGKSSADRYTRVANLLDLGFGRASAVTRVAKSEPKKTIKVKPKVIKVGDASDLIKKAPSRVAVKTSPLPRSRPTQLASLEPPVSAKEQQQIEAAIIAANLATLQEKTTPEPAAVDEIQVASAASIVEKEAMIVKAITQPEAFEPEPAVYVESGPVVVERVASTAGSKAWAVQLGAYGSRYQAEKVLLRTALADLRSLDGALRKIEPTIIKGQRLYRAQFVGISKDRASKACARLNARSERCTPVLSGG</sequence>
<evidence type="ECO:0000259" key="11">
    <source>
        <dbReference type="Pfam" id="PF00768"/>
    </source>
</evidence>
<dbReference type="OrthoDB" id="9795979at2"/>
<evidence type="ECO:0000256" key="9">
    <source>
        <dbReference type="RuleBase" id="RU004016"/>
    </source>
</evidence>
<comment type="caution">
    <text evidence="13">The sequence shown here is derived from an EMBL/GenBank/DDBJ whole genome shotgun (WGS) entry which is preliminary data.</text>
</comment>
<name>A0A2G5K9B8_9RHOB</name>
<keyword evidence="14" id="KW-1185">Reference proteome</keyword>
<evidence type="ECO:0000313" key="14">
    <source>
        <dbReference type="Proteomes" id="UP000231516"/>
    </source>
</evidence>
<evidence type="ECO:0000256" key="3">
    <source>
        <dbReference type="ARBA" id="ARBA00022801"/>
    </source>
</evidence>
<keyword evidence="13" id="KW-0121">Carboxypeptidase</keyword>
<dbReference type="InterPro" id="IPR007730">
    <property type="entry name" value="SPOR-like_dom"/>
</dbReference>
<evidence type="ECO:0000256" key="2">
    <source>
        <dbReference type="ARBA" id="ARBA00022729"/>
    </source>
</evidence>
<keyword evidence="5" id="KW-0573">Peptidoglycan synthesis</keyword>
<dbReference type="EMBL" id="MDGM01000007">
    <property type="protein sequence ID" value="PIB26117.1"/>
    <property type="molecule type" value="Genomic_DNA"/>
</dbReference>
<keyword evidence="13" id="KW-0645">Protease</keyword>
<protein>
    <submittedName>
        <fullName evidence="13">D-alanyl-D-alanine carboxypeptidase</fullName>
    </submittedName>
</protein>
<feature type="active site" evidence="7">
    <location>
        <position position="113"/>
    </location>
</feature>
<evidence type="ECO:0000313" key="13">
    <source>
        <dbReference type="EMBL" id="PIB26117.1"/>
    </source>
</evidence>
<evidence type="ECO:0000256" key="5">
    <source>
        <dbReference type="ARBA" id="ARBA00022984"/>
    </source>
</evidence>